<proteinExistence type="inferred from homology"/>
<reference evidence="2" key="1">
    <citation type="submission" date="2025-08" db="UniProtKB">
        <authorList>
            <consortium name="Ensembl"/>
        </authorList>
    </citation>
    <scope>IDENTIFICATION</scope>
</reference>
<evidence type="ECO:0000313" key="3">
    <source>
        <dbReference type="Proteomes" id="UP001108240"/>
    </source>
</evidence>
<organism evidence="2 3">
    <name type="scientific">Cyprinus carpio carpio</name>
    <dbReference type="NCBI Taxonomy" id="630221"/>
    <lineage>
        <taxon>Eukaryota</taxon>
        <taxon>Metazoa</taxon>
        <taxon>Chordata</taxon>
        <taxon>Craniata</taxon>
        <taxon>Vertebrata</taxon>
        <taxon>Euteleostomi</taxon>
        <taxon>Actinopterygii</taxon>
        <taxon>Neopterygii</taxon>
        <taxon>Teleostei</taxon>
        <taxon>Ostariophysi</taxon>
        <taxon>Cypriniformes</taxon>
        <taxon>Cyprinidae</taxon>
        <taxon>Cyprininae</taxon>
        <taxon>Cyprinus</taxon>
    </lineage>
</organism>
<sequence length="148" mass="16684">MERSIHESSFDNSLALGWITYRFINMPTNSVVTVKYGPYESCGIVEHRTFRLDGLQAVLKDDGHQCVLEKTDDWNIVEIIVNGECVYTCNITDLEFGGDGRLDPRCQEAIDAEGSTLSVERPLMYVHSVYSISKLSQTCCKCHDSHKS</sequence>
<keyword evidence="3" id="KW-1185">Reference proteome</keyword>
<protein>
    <submittedName>
        <fullName evidence="2">Chromosome 10 open reading frame 53</fullName>
    </submittedName>
</protein>
<comment type="similarity">
    <text evidence="1">Belongs to the UPF0728 family.</text>
</comment>
<dbReference type="GeneTree" id="ENSGT00390000002871"/>
<evidence type="ECO:0000313" key="2">
    <source>
        <dbReference type="Ensembl" id="ENSCCRP00000115673.1"/>
    </source>
</evidence>
<dbReference type="PANTHER" id="PTHR28448">
    <property type="entry name" value="UPF0728 PROTEIN C10ORF53"/>
    <property type="match status" value="1"/>
</dbReference>
<dbReference type="Ensembl" id="ENSCCRT00000144976.1">
    <property type="protein sequence ID" value="ENSCCRP00000115673.1"/>
    <property type="gene ID" value="ENSCCRG00000015899.2"/>
</dbReference>
<dbReference type="PANTHER" id="PTHR28448:SF1">
    <property type="entry name" value="UPF0728 PROTEIN C10ORF53"/>
    <property type="match status" value="1"/>
</dbReference>
<evidence type="ECO:0000256" key="1">
    <source>
        <dbReference type="ARBA" id="ARBA00009973"/>
    </source>
</evidence>
<dbReference type="Proteomes" id="UP001108240">
    <property type="component" value="Unplaced"/>
</dbReference>
<dbReference type="AlphaFoldDB" id="A0A9J7Y9V9"/>
<accession>A0A9J7Y9V9</accession>
<name>A0A9J7Y9V9_CYPCA</name>
<dbReference type="InterPro" id="IPR027885">
    <property type="entry name" value="UPF0728"/>
</dbReference>
<dbReference type="Pfam" id="PF15092">
    <property type="entry name" value="UPF0728"/>
    <property type="match status" value="1"/>
</dbReference>
<reference evidence="2" key="2">
    <citation type="submission" date="2025-09" db="UniProtKB">
        <authorList>
            <consortium name="Ensembl"/>
        </authorList>
    </citation>
    <scope>IDENTIFICATION</scope>
</reference>